<dbReference type="PANTHER" id="PTHR46825">
    <property type="entry name" value="D-ALANYL-D-ALANINE-CARBOXYPEPTIDASE/ENDOPEPTIDASE AMPH"/>
    <property type="match status" value="1"/>
</dbReference>
<dbReference type="OrthoDB" id="5946976at2759"/>
<accession>A0A2T7PNP4</accession>
<evidence type="ECO:0000313" key="3">
    <source>
        <dbReference type="Proteomes" id="UP000245119"/>
    </source>
</evidence>
<dbReference type="AlphaFoldDB" id="A0A2T7PNP4"/>
<evidence type="ECO:0000259" key="1">
    <source>
        <dbReference type="Pfam" id="PF00144"/>
    </source>
</evidence>
<dbReference type="Gene3D" id="3.40.710.10">
    <property type="entry name" value="DD-peptidase/beta-lactamase superfamily"/>
    <property type="match status" value="1"/>
</dbReference>
<feature type="domain" description="Beta-lactamase-related" evidence="1">
    <location>
        <begin position="2"/>
        <end position="184"/>
    </location>
</feature>
<keyword evidence="3" id="KW-1185">Reference proteome</keyword>
<dbReference type="PANTHER" id="PTHR46825:SF15">
    <property type="entry name" value="BETA-LACTAMASE-RELATED DOMAIN-CONTAINING PROTEIN"/>
    <property type="match status" value="1"/>
</dbReference>
<dbReference type="EMBL" id="PZQS01000003">
    <property type="protein sequence ID" value="PVD35050.1"/>
    <property type="molecule type" value="Genomic_DNA"/>
</dbReference>
<organism evidence="2 3">
    <name type="scientific">Pomacea canaliculata</name>
    <name type="common">Golden apple snail</name>
    <dbReference type="NCBI Taxonomy" id="400727"/>
    <lineage>
        <taxon>Eukaryota</taxon>
        <taxon>Metazoa</taxon>
        <taxon>Spiralia</taxon>
        <taxon>Lophotrochozoa</taxon>
        <taxon>Mollusca</taxon>
        <taxon>Gastropoda</taxon>
        <taxon>Caenogastropoda</taxon>
        <taxon>Architaenioglossa</taxon>
        <taxon>Ampullarioidea</taxon>
        <taxon>Ampullariidae</taxon>
        <taxon>Pomacea</taxon>
    </lineage>
</organism>
<dbReference type="InterPro" id="IPR012338">
    <property type="entry name" value="Beta-lactam/transpept-like"/>
</dbReference>
<gene>
    <name evidence="2" type="ORF">C0Q70_06331</name>
</gene>
<name>A0A2T7PNP4_POMCA</name>
<dbReference type="InterPro" id="IPR050491">
    <property type="entry name" value="AmpC-like"/>
</dbReference>
<protein>
    <recommendedName>
        <fullName evidence="1">Beta-lactamase-related domain-containing protein</fullName>
    </recommendedName>
</protein>
<evidence type="ECO:0000313" key="2">
    <source>
        <dbReference type="EMBL" id="PVD35050.1"/>
    </source>
</evidence>
<dbReference type="InterPro" id="IPR001466">
    <property type="entry name" value="Beta-lactam-related"/>
</dbReference>
<comment type="caution">
    <text evidence="2">The sequence shown here is derived from an EMBL/GenBank/DDBJ whole genome shotgun (WGS) entry which is preliminary data.</text>
</comment>
<dbReference type="SUPFAM" id="SSF56601">
    <property type="entry name" value="beta-lactamase/transpeptidase-like"/>
    <property type="match status" value="1"/>
</dbReference>
<proteinExistence type="predicted"/>
<sequence length="304" mass="33985">MYVLAGRVAEVMGGASWEELLHQRIFQPLQMTDSRVIGYDVEVDATTSPCLMFSSGTNCIHPCEPAGAIASSADDMAKWLSWHLRGGVTSDGNIIINGTTLADMYKPHVILSAETLNTHYVFKPQFPHTYLTFGYGYAWTTSSYKGYSVVGHGGKIHSYASYLHLLRDLDLGIFISNNGPGQTPPNDEVIVHGCIKNPKDFLGVYRNRLFGDIVITQNQSSEMFVEYGHIKGKLHKTNDRHVLMMEFYGSLEFLSDLGMRYLNMTFTKADESGKYHELLLRYPTPLPPDTSIYSRIADCFVVSA</sequence>
<dbReference type="Pfam" id="PF00144">
    <property type="entry name" value="Beta-lactamase"/>
    <property type="match status" value="1"/>
</dbReference>
<dbReference type="Proteomes" id="UP000245119">
    <property type="component" value="Linkage Group LG3"/>
</dbReference>
<reference evidence="2 3" key="1">
    <citation type="submission" date="2018-04" db="EMBL/GenBank/DDBJ databases">
        <title>The genome of golden apple snail Pomacea canaliculata provides insight into stress tolerance and invasive adaptation.</title>
        <authorList>
            <person name="Liu C."/>
            <person name="Liu B."/>
            <person name="Ren Y."/>
            <person name="Zhang Y."/>
            <person name="Wang H."/>
            <person name="Li S."/>
            <person name="Jiang F."/>
            <person name="Yin L."/>
            <person name="Zhang G."/>
            <person name="Qian W."/>
            <person name="Fan W."/>
        </authorList>
    </citation>
    <scope>NUCLEOTIDE SEQUENCE [LARGE SCALE GENOMIC DNA]</scope>
    <source>
        <strain evidence="2">SZHN2017</strain>
        <tissue evidence="2">Muscle</tissue>
    </source>
</reference>